<protein>
    <submittedName>
        <fullName evidence="1">Uncharacterized protein</fullName>
    </submittedName>
</protein>
<organism evidence="1 2">
    <name type="scientific">Parelaphostrongylus tenuis</name>
    <name type="common">Meningeal worm</name>
    <dbReference type="NCBI Taxonomy" id="148309"/>
    <lineage>
        <taxon>Eukaryota</taxon>
        <taxon>Metazoa</taxon>
        <taxon>Ecdysozoa</taxon>
        <taxon>Nematoda</taxon>
        <taxon>Chromadorea</taxon>
        <taxon>Rhabditida</taxon>
        <taxon>Rhabditina</taxon>
        <taxon>Rhabditomorpha</taxon>
        <taxon>Strongyloidea</taxon>
        <taxon>Metastrongylidae</taxon>
        <taxon>Parelaphostrongylus</taxon>
    </lineage>
</organism>
<gene>
    <name evidence="1" type="ORF">KIN20_036170</name>
</gene>
<dbReference type="Proteomes" id="UP001196413">
    <property type="component" value="Unassembled WGS sequence"/>
</dbReference>
<proteinExistence type="predicted"/>
<accession>A0AAD5RCT7</accession>
<dbReference type="AlphaFoldDB" id="A0AAD5RCT7"/>
<evidence type="ECO:0000313" key="2">
    <source>
        <dbReference type="Proteomes" id="UP001196413"/>
    </source>
</evidence>
<sequence length="68" mass="7629">MTNASTRILERPVIYQIPLPKLSRHFPVLSFPLVVVVCRLEFTSPWRAAVFGLCNTDEVTNTVVRGGD</sequence>
<name>A0AAD5RCT7_PARTN</name>
<reference evidence="1" key="1">
    <citation type="submission" date="2021-06" db="EMBL/GenBank/DDBJ databases">
        <title>Parelaphostrongylus tenuis whole genome reference sequence.</title>
        <authorList>
            <person name="Garwood T.J."/>
            <person name="Larsen P.A."/>
            <person name="Fountain-Jones N.M."/>
            <person name="Garbe J.R."/>
            <person name="Macchietto M.G."/>
            <person name="Kania S.A."/>
            <person name="Gerhold R.W."/>
            <person name="Richards J.E."/>
            <person name="Wolf T.M."/>
        </authorList>
    </citation>
    <scope>NUCLEOTIDE SEQUENCE</scope>
    <source>
        <strain evidence="1">MNPRO001-30</strain>
        <tissue evidence="1">Meninges</tissue>
    </source>
</reference>
<dbReference type="EMBL" id="JAHQIW010007339">
    <property type="protein sequence ID" value="KAJ1373696.1"/>
    <property type="molecule type" value="Genomic_DNA"/>
</dbReference>
<evidence type="ECO:0000313" key="1">
    <source>
        <dbReference type="EMBL" id="KAJ1373696.1"/>
    </source>
</evidence>
<keyword evidence="2" id="KW-1185">Reference proteome</keyword>
<comment type="caution">
    <text evidence="1">The sequence shown here is derived from an EMBL/GenBank/DDBJ whole genome shotgun (WGS) entry which is preliminary data.</text>
</comment>